<feature type="region of interest" description="Disordered" evidence="1">
    <location>
        <begin position="992"/>
        <end position="1026"/>
    </location>
</feature>
<keyword evidence="2" id="KW-1133">Transmembrane helix</keyword>
<dbReference type="EMBL" id="KK115666">
    <property type="protein sequence ID" value="KFM65684.1"/>
    <property type="molecule type" value="Genomic_DNA"/>
</dbReference>
<evidence type="ECO:0000259" key="4">
    <source>
        <dbReference type="Pfam" id="PF08434"/>
    </source>
</evidence>
<dbReference type="OrthoDB" id="6437075at2759"/>
<accession>A0A087TKP5</accession>
<dbReference type="InterPro" id="IPR013642">
    <property type="entry name" value="CLCA_N"/>
</dbReference>
<feature type="transmembrane region" description="Helical" evidence="2">
    <location>
        <begin position="918"/>
        <end position="946"/>
    </location>
</feature>
<gene>
    <name evidence="5" type="ORF">X975_12258</name>
</gene>
<keyword evidence="3" id="KW-0732">Signal</keyword>
<dbReference type="InterPro" id="IPR013783">
    <property type="entry name" value="Ig-like_fold"/>
</dbReference>
<keyword evidence="2" id="KW-0472">Membrane</keyword>
<feature type="domain" description="Calcium-activated chloride channel N-terminal" evidence="4">
    <location>
        <begin position="24"/>
        <end position="267"/>
    </location>
</feature>
<dbReference type="Pfam" id="PF08434">
    <property type="entry name" value="CLCA"/>
    <property type="match status" value="1"/>
</dbReference>
<feature type="signal peptide" evidence="3">
    <location>
        <begin position="1"/>
        <end position="22"/>
    </location>
</feature>
<feature type="compositionally biased region" description="Polar residues" evidence="1">
    <location>
        <begin position="1006"/>
        <end position="1026"/>
    </location>
</feature>
<feature type="compositionally biased region" description="Polar residues" evidence="1">
    <location>
        <begin position="1067"/>
        <end position="1082"/>
    </location>
</feature>
<feature type="region of interest" description="Disordered" evidence="1">
    <location>
        <begin position="1059"/>
        <end position="1092"/>
    </location>
</feature>
<evidence type="ECO:0000256" key="3">
    <source>
        <dbReference type="SAM" id="SignalP"/>
    </source>
</evidence>
<name>A0A087TKP5_STEMI</name>
<dbReference type="OMA" id="FWASEQN"/>
<organism evidence="5 6">
    <name type="scientific">Stegodyphus mimosarum</name>
    <name type="common">African social velvet spider</name>
    <dbReference type="NCBI Taxonomy" id="407821"/>
    <lineage>
        <taxon>Eukaryota</taxon>
        <taxon>Metazoa</taxon>
        <taxon>Ecdysozoa</taxon>
        <taxon>Arthropoda</taxon>
        <taxon>Chelicerata</taxon>
        <taxon>Arachnida</taxon>
        <taxon>Araneae</taxon>
        <taxon>Araneomorphae</taxon>
        <taxon>Entelegynae</taxon>
        <taxon>Eresoidea</taxon>
        <taxon>Eresidae</taxon>
        <taxon>Stegodyphus</taxon>
    </lineage>
</organism>
<keyword evidence="2" id="KW-0812">Transmembrane</keyword>
<dbReference type="Proteomes" id="UP000054359">
    <property type="component" value="Unassembled WGS sequence"/>
</dbReference>
<evidence type="ECO:0000313" key="6">
    <source>
        <dbReference type="Proteomes" id="UP000054359"/>
    </source>
</evidence>
<dbReference type="AlphaFoldDB" id="A0A087TKP5"/>
<evidence type="ECO:0000313" key="5">
    <source>
        <dbReference type="EMBL" id="KFM65684.1"/>
    </source>
</evidence>
<evidence type="ECO:0000256" key="2">
    <source>
        <dbReference type="SAM" id="Phobius"/>
    </source>
</evidence>
<dbReference type="STRING" id="407821.A0A087TKP5"/>
<feature type="chain" id="PRO_5001829742" evidence="3">
    <location>
        <begin position="23"/>
        <end position="1092"/>
    </location>
</feature>
<proteinExistence type="predicted"/>
<evidence type="ECO:0000256" key="1">
    <source>
        <dbReference type="SAM" id="MobiDB-lite"/>
    </source>
</evidence>
<dbReference type="Gene3D" id="2.60.40.10">
    <property type="entry name" value="Immunoglobulins"/>
    <property type="match status" value="1"/>
</dbReference>
<feature type="non-terminal residue" evidence="5">
    <location>
        <position position="1092"/>
    </location>
</feature>
<protein>
    <submittedName>
        <fullName evidence="5">Calcium-activated chloride channel regulator 2</fullName>
    </submittedName>
</protein>
<reference evidence="5 6" key="1">
    <citation type="submission" date="2013-11" db="EMBL/GenBank/DDBJ databases">
        <title>Genome sequencing of Stegodyphus mimosarum.</title>
        <authorList>
            <person name="Bechsgaard J."/>
        </authorList>
    </citation>
    <scope>NUCLEOTIDE SEQUENCE [LARGE SCALE GENOMIC DNA]</scope>
</reference>
<keyword evidence="6" id="KW-1185">Reference proteome</keyword>
<sequence>MEVHAHLLFIWTLFTFCFIVNGIYIEDNAYKGISISFSSKIREGQVDFVKLKKVLTKSSEYLYHATRNHSYYDEFIVVVPSEWTGVWCEVNVTEVPRSIDIYITDSSEDSTILKAQHSKGCGSTGDIIYMPLAWLKGNDIDELALQFVQQWSIFRYGVFEENPDANNSCFASRKSTWSPVGCYSSKIEYENINFEDGLPVCSFPENFFNETDLKSSLMFMNVSKALDYCDGSTYFPHNPVMPTLHNNLCNGRTVWSVITSSEDFKRMKNPSTEDIKPPTEPTFKCLREPKIQVIFAVQNGSKADLNEAMRAIKYSFFHFLSHLAPADVKLNLVTFSNKTATELQTAVDLDATSKDLESTLNKYVITKELVNDACLICGVNKALNVSQKYSHTLPIVLLIAWESTLTGFKVSSFVESLKEYPTVIINLVLVEDTETSEKKETEVIFPDLVEAIRATGGQIYNLPNQPPLMSNKIKVILANIMKSPFHLEDKIIVTHEATFIDIKTDELFNDSIVMPKEASGKLLYIMHCNENDLDVRKGDCSSSTPYHTCVKAVELTNKQEENIWNYSYVFPSGVYPHNCSSIALLSLHPESQDSYTLRGWLSSNTIIPGDSGLIIYAEIVSLSNRLLKQAYRVGARISGPGILKPIEIELLDNGNGDPDTKKGDRIFSRYFTLFEEKGTYVVSVFSKVAAAEEAMFVAGHSTKKAVTPLQTKIIGSFIVLKKPPSVDIIPPNRICDLKVISVDHDNSTVELQWTAPGNDYDYGNASKYEIKYSTHWADLLDFPFNSEGNVLTSSSLTPTTSGSPENIKFSFPQNSRSMTYYVALRAKDDSNNNGPVSNIVQVYLKASQTKVTEVEISTTAITQSPEVVEISTINETSTPVNSTETTVNLGTTANFTDDDNSTVTTDQSLCENCLSKNFVITITTGAGGGILLLIMMINIIVCCYCLRNRHSKEPGRLSNKASMRSPYNLNVAFKRESQSSFQSDDDFGASVSRLDDQNVYSKPHDSSNSATRYSYHTSKSLQNKENSQTLNDELGFRLVAAMPPYATSSLSRYAAKLNSNHRDSGTEPKSSLAQPQEPSTMINAEVYPLGEV</sequence>